<comment type="caution">
    <text evidence="1">The sequence shown here is derived from an EMBL/GenBank/DDBJ whole genome shotgun (WGS) entry which is preliminary data.</text>
</comment>
<protein>
    <submittedName>
        <fullName evidence="1">Uncharacterized protein</fullName>
    </submittedName>
</protein>
<dbReference type="AlphaFoldDB" id="A0A4Q6XY68"/>
<accession>A0A4Q6XY68</accession>
<evidence type="ECO:0000313" key="2">
    <source>
        <dbReference type="Proteomes" id="UP000292085"/>
    </source>
</evidence>
<keyword evidence="2" id="KW-1185">Reference proteome</keyword>
<proteinExistence type="predicted"/>
<reference evidence="1 2" key="1">
    <citation type="submission" date="2019-02" db="EMBL/GenBank/DDBJ databases">
        <authorList>
            <person name="Li Y."/>
        </authorList>
    </citation>
    <scope>NUCLEOTIDE SEQUENCE [LARGE SCALE GENOMIC DNA]</scope>
    <source>
        <strain evidence="1 2">3-7</strain>
    </source>
</reference>
<name>A0A4Q6XY68_9SPHN</name>
<sequence length="73" mass="8222">MEMPETEPTATARQVWNAGRMVRATGAVGAERDMRFRTGRSHLYALWRSAVFRQCTRIDIARTPVTVSSVPDV</sequence>
<dbReference type="EMBL" id="SGIS01000008">
    <property type="protein sequence ID" value="RZF65125.1"/>
    <property type="molecule type" value="Genomic_DNA"/>
</dbReference>
<evidence type="ECO:0000313" key="1">
    <source>
        <dbReference type="EMBL" id="RZF65125.1"/>
    </source>
</evidence>
<gene>
    <name evidence="1" type="ORF">EWE75_07060</name>
</gene>
<dbReference type="Proteomes" id="UP000292085">
    <property type="component" value="Unassembled WGS sequence"/>
</dbReference>
<organism evidence="1 2">
    <name type="scientific">Sphingomonas populi</name>
    <dbReference type="NCBI Taxonomy" id="2484750"/>
    <lineage>
        <taxon>Bacteria</taxon>
        <taxon>Pseudomonadati</taxon>
        <taxon>Pseudomonadota</taxon>
        <taxon>Alphaproteobacteria</taxon>
        <taxon>Sphingomonadales</taxon>
        <taxon>Sphingomonadaceae</taxon>
        <taxon>Sphingomonas</taxon>
    </lineage>
</organism>